<dbReference type="EMBL" id="AP022602">
    <property type="protein sequence ID" value="BBY96448.1"/>
    <property type="molecule type" value="Genomic_DNA"/>
</dbReference>
<dbReference type="AlphaFoldDB" id="A0A9W4B9D2"/>
<reference evidence="1 2" key="1">
    <citation type="journal article" date="2019" name="Emerg. Microbes Infect.">
        <title>Comprehensive subspecies identification of 175 nontuberculous mycobacteria species based on 7547 genomic profiles.</title>
        <authorList>
            <person name="Matsumoto Y."/>
            <person name="Kinjo T."/>
            <person name="Motooka D."/>
            <person name="Nabeya D."/>
            <person name="Jung N."/>
            <person name="Uechi K."/>
            <person name="Horii T."/>
            <person name="Iida T."/>
            <person name="Fujita J."/>
            <person name="Nakamura S."/>
        </authorList>
    </citation>
    <scope>NUCLEOTIDE SEQUENCE [LARGE SCALE GENOMIC DNA]</scope>
    <source>
        <strain evidence="1 2">JCM 6399</strain>
        <plasmid evidence="1">pJCM6399</plasmid>
    </source>
</reference>
<name>A0A9W4B9D2_9MYCO</name>
<organism evidence="1 2">
    <name type="scientific">Mycobacterium gallinarum</name>
    <dbReference type="NCBI Taxonomy" id="39689"/>
    <lineage>
        <taxon>Bacteria</taxon>
        <taxon>Bacillati</taxon>
        <taxon>Actinomycetota</taxon>
        <taxon>Actinomycetes</taxon>
        <taxon>Mycobacteriales</taxon>
        <taxon>Mycobacteriaceae</taxon>
        <taxon>Mycobacterium</taxon>
    </lineage>
</organism>
<proteinExistence type="predicted"/>
<protein>
    <submittedName>
        <fullName evidence="1">Uncharacterized protein</fullName>
    </submittedName>
</protein>
<accession>A0A9W4B9D2</accession>
<gene>
    <name evidence="1" type="ORF">MGALJ_61170</name>
</gene>
<sequence length="52" mass="5563">MSILAGGAGRRPDHTWRLTRPLDTAKGALADGVSSLMVSGIKIVDTANYYMQ</sequence>
<evidence type="ECO:0000313" key="2">
    <source>
        <dbReference type="Proteomes" id="UP000465785"/>
    </source>
</evidence>
<dbReference type="KEGG" id="mgau:MGALJ_61170"/>
<dbReference type="Proteomes" id="UP000465785">
    <property type="component" value="Plasmid pJCM6399"/>
</dbReference>
<keyword evidence="2" id="KW-1185">Reference proteome</keyword>
<keyword evidence="1" id="KW-0614">Plasmid</keyword>
<evidence type="ECO:0000313" key="1">
    <source>
        <dbReference type="EMBL" id="BBY96448.1"/>
    </source>
</evidence>
<geneLocation type="plasmid" evidence="1 2">
    <name>pJCM6399</name>
</geneLocation>